<dbReference type="Proteomes" id="UP000620124">
    <property type="component" value="Unassembled WGS sequence"/>
</dbReference>
<reference evidence="5" key="1">
    <citation type="submission" date="2020-05" db="EMBL/GenBank/DDBJ databases">
        <title>Mycena genomes resolve the evolution of fungal bioluminescence.</title>
        <authorList>
            <person name="Tsai I.J."/>
        </authorList>
    </citation>
    <scope>NUCLEOTIDE SEQUENCE</scope>
    <source>
        <strain evidence="5">CCC161011</strain>
    </source>
</reference>
<dbReference type="EMBL" id="JACAZI010000044">
    <property type="protein sequence ID" value="KAF7326501.1"/>
    <property type="molecule type" value="Genomic_DNA"/>
</dbReference>
<protein>
    <submittedName>
        <fullName evidence="5">Putative halogenase</fullName>
    </submittedName>
</protein>
<gene>
    <name evidence="5" type="ORF">MVEN_02613700</name>
</gene>
<keyword evidence="6" id="KW-1185">Reference proteome</keyword>
<comment type="caution">
    <text evidence="5">The sequence shown here is derived from an EMBL/GenBank/DDBJ whole genome shotgun (WGS) entry which is preliminary data.</text>
</comment>
<dbReference type="InterPro" id="IPR006905">
    <property type="entry name" value="Flavin_halogenase"/>
</dbReference>
<evidence type="ECO:0000256" key="3">
    <source>
        <dbReference type="ARBA" id="ARBA00023033"/>
    </source>
</evidence>
<dbReference type="GO" id="GO:0004497">
    <property type="term" value="F:monooxygenase activity"/>
    <property type="evidence" value="ECO:0007669"/>
    <property type="project" value="UniProtKB-KW"/>
</dbReference>
<dbReference type="PANTHER" id="PTHR43747">
    <property type="entry name" value="FAD-BINDING PROTEIN"/>
    <property type="match status" value="1"/>
</dbReference>
<evidence type="ECO:0000256" key="1">
    <source>
        <dbReference type="ARBA" id="ARBA00005706"/>
    </source>
</evidence>
<name>A0A8H6U1A9_9AGAR</name>
<accession>A0A8H6U1A9</accession>
<keyword evidence="2" id="KW-0560">Oxidoreductase</keyword>
<sequence length="512" mass="56142">MSRNPLPPSSTRILVIGGGPAGTYAATALAREGFQVHLLEKDVFPRYHIGESLLPSSRSFLGFIGAAEKVDKYGFTVKVGAALKLNQHKREGYADFDITAWNVVRSEFDEILLRHAIECGVIVHEEICVQKIIFSSEDPAKPVAAEWKSTHGTTGQISFEWLVDASGRNGIMSTKYLKNRRFNQVLRNVATWGYWSGGGTYAKGTSRENAPWFEALTDETGWAWFIPLHNGTVSVGVVISEDSNRIKKSMQDSGETHYLTQLRLAPGLMNLLGDAKFTGQIKSAGDYSYSASEYAGKNYRVAGDAAAFIDPLFSSGVHLAFSTGLSAASTIAASIRGHCTEAEAILFHNQKTSTSYTRFLLAILGVYKQITSQESSALSDVNEDNFDRAFAFLRPVILGAADTDATVTEAMLQTTIDFFSHVVGVTTPEMHDVVSKRLDPVLMAPNGPILTHKAVADATGQDEEAKQVLWQINSKKGLDVLYDWENDFRQERLNGFSVALTWGHLGLRRDGV</sequence>
<evidence type="ECO:0000256" key="2">
    <source>
        <dbReference type="ARBA" id="ARBA00023002"/>
    </source>
</evidence>
<dbReference type="GO" id="GO:0140907">
    <property type="term" value="F:flavin-dependent halogenase activity"/>
    <property type="evidence" value="ECO:0007669"/>
    <property type="project" value="UniProtKB-ARBA"/>
</dbReference>
<dbReference type="InterPro" id="IPR036188">
    <property type="entry name" value="FAD/NAD-bd_sf"/>
</dbReference>
<dbReference type="PANTHER" id="PTHR43747:SF5">
    <property type="entry name" value="FAD-BINDING DOMAIN-CONTAINING PROTEIN"/>
    <property type="match status" value="1"/>
</dbReference>
<dbReference type="Gene3D" id="3.50.50.60">
    <property type="entry name" value="FAD/NAD(P)-binding domain"/>
    <property type="match status" value="1"/>
</dbReference>
<dbReference type="Pfam" id="PF04820">
    <property type="entry name" value="Trp_halogenase"/>
    <property type="match status" value="2"/>
</dbReference>
<comment type="similarity">
    <text evidence="1">Belongs to the flavin-dependent halogenase family.</text>
</comment>
<comment type="catalytic activity">
    <reaction evidence="4">
        <text>melleolide F + FADH2 + chloride + O2 = 6'-chloromelleolide F + FAD + 2 H2O + H(+)</text>
        <dbReference type="Rhea" id="RHEA:67160"/>
        <dbReference type="ChEBI" id="CHEBI:15377"/>
        <dbReference type="ChEBI" id="CHEBI:15378"/>
        <dbReference type="ChEBI" id="CHEBI:15379"/>
        <dbReference type="ChEBI" id="CHEBI:17996"/>
        <dbReference type="ChEBI" id="CHEBI:57692"/>
        <dbReference type="ChEBI" id="CHEBI:58307"/>
        <dbReference type="ChEBI" id="CHEBI:167712"/>
        <dbReference type="ChEBI" id="CHEBI:167713"/>
    </reaction>
    <physiologicalReaction direction="left-to-right" evidence="4">
        <dbReference type="Rhea" id="RHEA:67161"/>
    </physiologicalReaction>
</comment>
<dbReference type="OrthoDB" id="3340390at2759"/>
<evidence type="ECO:0000313" key="6">
    <source>
        <dbReference type="Proteomes" id="UP000620124"/>
    </source>
</evidence>
<proteinExistence type="inferred from homology"/>
<dbReference type="InterPro" id="IPR050816">
    <property type="entry name" value="Flavin-dep_Halogenase_NPB"/>
</dbReference>
<dbReference type="GO" id="GO:0044550">
    <property type="term" value="P:secondary metabolite biosynthetic process"/>
    <property type="evidence" value="ECO:0007669"/>
    <property type="project" value="UniProtKB-ARBA"/>
</dbReference>
<evidence type="ECO:0000313" key="5">
    <source>
        <dbReference type="EMBL" id="KAF7326501.1"/>
    </source>
</evidence>
<dbReference type="SUPFAM" id="SSF51905">
    <property type="entry name" value="FAD/NAD(P)-binding domain"/>
    <property type="match status" value="1"/>
</dbReference>
<dbReference type="PRINTS" id="PR00420">
    <property type="entry name" value="RNGMNOXGNASE"/>
</dbReference>
<keyword evidence="3" id="KW-0503">Monooxygenase</keyword>
<organism evidence="5 6">
    <name type="scientific">Mycena venus</name>
    <dbReference type="NCBI Taxonomy" id="2733690"/>
    <lineage>
        <taxon>Eukaryota</taxon>
        <taxon>Fungi</taxon>
        <taxon>Dikarya</taxon>
        <taxon>Basidiomycota</taxon>
        <taxon>Agaricomycotina</taxon>
        <taxon>Agaricomycetes</taxon>
        <taxon>Agaricomycetidae</taxon>
        <taxon>Agaricales</taxon>
        <taxon>Marasmiineae</taxon>
        <taxon>Mycenaceae</taxon>
        <taxon>Mycena</taxon>
    </lineage>
</organism>
<dbReference type="AlphaFoldDB" id="A0A8H6U1A9"/>
<evidence type="ECO:0000256" key="4">
    <source>
        <dbReference type="ARBA" id="ARBA00049364"/>
    </source>
</evidence>